<evidence type="ECO:0000313" key="3">
    <source>
        <dbReference type="EMBL" id="CAI9294555.1"/>
    </source>
</evidence>
<dbReference type="Gene3D" id="3.30.160.60">
    <property type="entry name" value="Classic Zinc Finger"/>
    <property type="match status" value="1"/>
</dbReference>
<dbReference type="PANTHER" id="PTHR47593">
    <property type="entry name" value="ZINC FINGER PROTEIN 4-LIKE"/>
    <property type="match status" value="1"/>
</dbReference>
<feature type="domain" description="C2H2-type" evidence="2">
    <location>
        <begin position="43"/>
        <end position="70"/>
    </location>
</feature>
<keyword evidence="1" id="KW-0863">Zinc-finger</keyword>
<sequence length="159" mass="18109">MNTIKNNDDKNPDAHQKGWLNLSLAPYLGESCSNLRRTSVKLYTCNFCKRKFYSSQALGGHQNAHRKERDAARRYNSPKTMNAFEQLLKVHSFGQKPGGDGETTVARFTDNGAPYGVAWEHPYVGEEEANMKWHGSFYLIPQPASRESDPYKLDLNLRL</sequence>
<dbReference type="EMBL" id="OX465083">
    <property type="protein sequence ID" value="CAI9294555.1"/>
    <property type="molecule type" value="Genomic_DNA"/>
</dbReference>
<dbReference type="PANTHER" id="PTHR47593:SF8">
    <property type="entry name" value="OS12G0581900 PROTEIN"/>
    <property type="match status" value="1"/>
</dbReference>
<evidence type="ECO:0000256" key="1">
    <source>
        <dbReference type="PROSITE-ProRule" id="PRU00042"/>
    </source>
</evidence>
<accession>A0AA35ZKW5</accession>
<evidence type="ECO:0000259" key="2">
    <source>
        <dbReference type="PROSITE" id="PS50157"/>
    </source>
</evidence>
<reference evidence="3" key="1">
    <citation type="submission" date="2023-04" db="EMBL/GenBank/DDBJ databases">
        <authorList>
            <person name="Vijverberg K."/>
            <person name="Xiong W."/>
            <person name="Schranz E."/>
        </authorList>
    </citation>
    <scope>NUCLEOTIDE SEQUENCE</scope>
</reference>
<dbReference type="AlphaFoldDB" id="A0AA35ZKW5"/>
<keyword evidence="4" id="KW-1185">Reference proteome</keyword>
<dbReference type="InterPro" id="IPR013087">
    <property type="entry name" value="Znf_C2H2_type"/>
</dbReference>
<keyword evidence="1" id="KW-0479">Metal-binding</keyword>
<dbReference type="GO" id="GO:0008270">
    <property type="term" value="F:zinc ion binding"/>
    <property type="evidence" value="ECO:0007669"/>
    <property type="project" value="UniProtKB-KW"/>
</dbReference>
<dbReference type="SUPFAM" id="SSF57667">
    <property type="entry name" value="beta-beta-alpha zinc fingers"/>
    <property type="match status" value="1"/>
</dbReference>
<dbReference type="InterPro" id="IPR053266">
    <property type="entry name" value="Zinc_finger_protein_7"/>
</dbReference>
<organism evidence="3 4">
    <name type="scientific">Lactuca saligna</name>
    <name type="common">Willowleaf lettuce</name>
    <dbReference type="NCBI Taxonomy" id="75948"/>
    <lineage>
        <taxon>Eukaryota</taxon>
        <taxon>Viridiplantae</taxon>
        <taxon>Streptophyta</taxon>
        <taxon>Embryophyta</taxon>
        <taxon>Tracheophyta</taxon>
        <taxon>Spermatophyta</taxon>
        <taxon>Magnoliopsida</taxon>
        <taxon>eudicotyledons</taxon>
        <taxon>Gunneridae</taxon>
        <taxon>Pentapetalae</taxon>
        <taxon>asterids</taxon>
        <taxon>campanulids</taxon>
        <taxon>Asterales</taxon>
        <taxon>Asteraceae</taxon>
        <taxon>Cichorioideae</taxon>
        <taxon>Cichorieae</taxon>
        <taxon>Lactucinae</taxon>
        <taxon>Lactuca</taxon>
    </lineage>
</organism>
<protein>
    <recommendedName>
        <fullName evidence="2">C2H2-type domain-containing protein</fullName>
    </recommendedName>
</protein>
<dbReference type="PROSITE" id="PS50157">
    <property type="entry name" value="ZINC_FINGER_C2H2_2"/>
    <property type="match status" value="1"/>
</dbReference>
<dbReference type="Proteomes" id="UP001177003">
    <property type="component" value="Chromosome 7"/>
</dbReference>
<name>A0AA35ZKW5_LACSI</name>
<keyword evidence="1" id="KW-0862">Zinc</keyword>
<gene>
    <name evidence="3" type="ORF">LSALG_LOCUS33532</name>
</gene>
<evidence type="ECO:0000313" key="4">
    <source>
        <dbReference type="Proteomes" id="UP001177003"/>
    </source>
</evidence>
<proteinExistence type="predicted"/>
<dbReference type="InterPro" id="IPR036236">
    <property type="entry name" value="Znf_C2H2_sf"/>
</dbReference>
<dbReference type="PROSITE" id="PS00028">
    <property type="entry name" value="ZINC_FINGER_C2H2_1"/>
    <property type="match status" value="1"/>
</dbReference>